<sequence length="293" mass="33676">MASSWYDATHVLTHANQQKTTLTAFFKTCATIEAACQYTYQELYFINPSAGKYFYFRLLLTVVHDACMALDLLEDDNEWIYCLEKAAVMHNSTQLRIILSSHNDDVKHINLAVLDLFSGNERMYLSSDNATMDGVNNTNCLYSVEYLNSLNPTRMPPSKLTFKVGWQDDRKIELTLFILTNYKERDFDLQAIFEQDEFYSVRGEIIPGKYKDSMTVSSSIQLKILDKVPLLNKCPLKVSLISIPQEIPAELNDNKNSVFGILVNDYAIQKHNFIVKIVYSHLTPRFKCTKETI</sequence>
<protein>
    <submittedName>
        <fullName evidence="1">17866_t:CDS:1</fullName>
    </submittedName>
</protein>
<organism evidence="1 2">
    <name type="scientific">Cetraspora pellucida</name>
    <dbReference type="NCBI Taxonomy" id="1433469"/>
    <lineage>
        <taxon>Eukaryota</taxon>
        <taxon>Fungi</taxon>
        <taxon>Fungi incertae sedis</taxon>
        <taxon>Mucoromycota</taxon>
        <taxon>Glomeromycotina</taxon>
        <taxon>Glomeromycetes</taxon>
        <taxon>Diversisporales</taxon>
        <taxon>Gigasporaceae</taxon>
        <taxon>Cetraspora</taxon>
    </lineage>
</organism>
<gene>
    <name evidence="1" type="ORF">SPELUC_LOCUS2122</name>
</gene>
<accession>A0ACA9KLE0</accession>
<keyword evidence="2" id="KW-1185">Reference proteome</keyword>
<dbReference type="Proteomes" id="UP000789366">
    <property type="component" value="Unassembled WGS sequence"/>
</dbReference>
<comment type="caution">
    <text evidence="1">The sequence shown here is derived from an EMBL/GenBank/DDBJ whole genome shotgun (WGS) entry which is preliminary data.</text>
</comment>
<dbReference type="EMBL" id="CAJVPW010001316">
    <property type="protein sequence ID" value="CAG8480903.1"/>
    <property type="molecule type" value="Genomic_DNA"/>
</dbReference>
<reference evidence="1" key="1">
    <citation type="submission" date="2021-06" db="EMBL/GenBank/DDBJ databases">
        <authorList>
            <person name="Kallberg Y."/>
            <person name="Tangrot J."/>
            <person name="Rosling A."/>
        </authorList>
    </citation>
    <scope>NUCLEOTIDE SEQUENCE</scope>
    <source>
        <strain evidence="1">28 12/20/2015</strain>
    </source>
</reference>
<name>A0ACA9KLE0_9GLOM</name>
<proteinExistence type="predicted"/>
<evidence type="ECO:0000313" key="2">
    <source>
        <dbReference type="Proteomes" id="UP000789366"/>
    </source>
</evidence>
<evidence type="ECO:0000313" key="1">
    <source>
        <dbReference type="EMBL" id="CAG8480903.1"/>
    </source>
</evidence>